<gene>
    <name evidence="1" type="ORF">ERJ67_09715</name>
</gene>
<dbReference type="PANTHER" id="PTHR34133">
    <property type="entry name" value="OS07G0633000 PROTEIN"/>
    <property type="match status" value="1"/>
</dbReference>
<protein>
    <submittedName>
        <fullName evidence="1">DUF1997 domain-containing protein</fullName>
    </submittedName>
</protein>
<feature type="non-terminal residue" evidence="1">
    <location>
        <position position="1"/>
    </location>
</feature>
<dbReference type="Pfam" id="PF09366">
    <property type="entry name" value="DUF1997"/>
    <property type="match status" value="1"/>
</dbReference>
<feature type="non-terminal residue" evidence="1">
    <location>
        <position position="97"/>
    </location>
</feature>
<reference evidence="1 2" key="1">
    <citation type="journal article" date="2019" name="mSystems">
        <title>Life at home and on the roam: Genomic adaptions reflect the dual lifestyle of an intracellular, facultative symbiont.</title>
        <authorList>
            <person name="Burgsdorf I."/>
        </authorList>
    </citation>
    <scope>NUCLEOTIDE SEQUENCE [LARGE SCALE GENOMIC DNA]</scope>
    <source>
        <strain evidence="1">277cV</strain>
    </source>
</reference>
<name>A0A524RLW1_9CHRO</name>
<proteinExistence type="predicted"/>
<sequence length="97" mass="10480">PGPGRLAIEAVDCRLDGIDNIDQSFVLTLSSLLEARPDRLVGQAVLGVSVERPAMLRLIPTKVLNSTGEALLARILRGIQARVCQQLLLDFASWCGQ</sequence>
<evidence type="ECO:0000313" key="1">
    <source>
        <dbReference type="EMBL" id="TGG91051.1"/>
    </source>
</evidence>
<organism evidence="1 2">
    <name type="scientific">Aphanocapsa feldmannii 277cV</name>
    <dbReference type="NCBI Taxonomy" id="2507553"/>
    <lineage>
        <taxon>Bacteria</taxon>
        <taxon>Bacillati</taxon>
        <taxon>Cyanobacteriota</taxon>
        <taxon>Cyanophyceae</taxon>
        <taxon>Oscillatoriophycideae</taxon>
        <taxon>Chroococcales</taxon>
        <taxon>Microcystaceae</taxon>
        <taxon>Aphanocapsa</taxon>
    </lineage>
</organism>
<evidence type="ECO:0000313" key="2">
    <source>
        <dbReference type="Proteomes" id="UP000317990"/>
    </source>
</evidence>
<accession>A0A524RLW1</accession>
<dbReference type="InterPro" id="IPR018971">
    <property type="entry name" value="DUF1997"/>
</dbReference>
<comment type="caution">
    <text evidence="1">The sequence shown here is derived from an EMBL/GenBank/DDBJ whole genome shotgun (WGS) entry which is preliminary data.</text>
</comment>
<dbReference type="EMBL" id="SRMO01000084">
    <property type="protein sequence ID" value="TGG91051.1"/>
    <property type="molecule type" value="Genomic_DNA"/>
</dbReference>
<dbReference type="PANTHER" id="PTHR34133:SF8">
    <property type="entry name" value="OS07G0633000 PROTEIN"/>
    <property type="match status" value="1"/>
</dbReference>
<dbReference type="AlphaFoldDB" id="A0A524RLW1"/>
<dbReference type="Proteomes" id="UP000317990">
    <property type="component" value="Unassembled WGS sequence"/>
</dbReference>